<evidence type="ECO:0000313" key="2">
    <source>
        <dbReference type="Proteomes" id="UP000694892"/>
    </source>
</evidence>
<evidence type="ECO:0000313" key="1">
    <source>
        <dbReference type="EMBL" id="OCT65992.1"/>
    </source>
</evidence>
<reference evidence="2" key="1">
    <citation type="journal article" date="2016" name="Nature">
        <title>Genome evolution in the allotetraploid frog Xenopus laevis.</title>
        <authorList>
            <person name="Session A.M."/>
            <person name="Uno Y."/>
            <person name="Kwon T."/>
            <person name="Chapman J.A."/>
            <person name="Toyoda A."/>
            <person name="Takahashi S."/>
            <person name="Fukui A."/>
            <person name="Hikosaka A."/>
            <person name="Suzuki A."/>
            <person name="Kondo M."/>
            <person name="van Heeringen S.J."/>
            <person name="Quigley I."/>
            <person name="Heinz S."/>
            <person name="Ogino H."/>
            <person name="Ochi H."/>
            <person name="Hellsten U."/>
            <person name="Lyons J.B."/>
            <person name="Simakov O."/>
            <person name="Putnam N."/>
            <person name="Stites J."/>
            <person name="Kuroki Y."/>
            <person name="Tanaka T."/>
            <person name="Michiue T."/>
            <person name="Watanabe M."/>
            <person name="Bogdanovic O."/>
            <person name="Lister R."/>
            <person name="Georgiou G."/>
            <person name="Paranjpe S.S."/>
            <person name="van Kruijsbergen I."/>
            <person name="Shu S."/>
            <person name="Carlson J."/>
            <person name="Kinoshita T."/>
            <person name="Ohta Y."/>
            <person name="Mawaribuchi S."/>
            <person name="Jenkins J."/>
            <person name="Grimwood J."/>
            <person name="Schmutz J."/>
            <person name="Mitros T."/>
            <person name="Mozaffari S.V."/>
            <person name="Suzuki Y."/>
            <person name="Haramoto Y."/>
            <person name="Yamamoto T.S."/>
            <person name="Takagi C."/>
            <person name="Heald R."/>
            <person name="Miller K."/>
            <person name="Haudenschild C."/>
            <person name="Kitzman J."/>
            <person name="Nakayama T."/>
            <person name="Izutsu Y."/>
            <person name="Robert J."/>
            <person name="Fortriede J."/>
            <person name="Burns K."/>
            <person name="Lotay V."/>
            <person name="Karimi K."/>
            <person name="Yasuoka Y."/>
            <person name="Dichmann D.S."/>
            <person name="Flajnik M.F."/>
            <person name="Houston D.W."/>
            <person name="Shendure J."/>
            <person name="DuPasquier L."/>
            <person name="Vize P.D."/>
            <person name="Zorn A.M."/>
            <person name="Ito M."/>
            <person name="Marcotte E.M."/>
            <person name="Wallingford J.B."/>
            <person name="Ito Y."/>
            <person name="Asashima M."/>
            <person name="Ueno N."/>
            <person name="Matsuda Y."/>
            <person name="Veenstra G.J."/>
            <person name="Fujiyama A."/>
            <person name="Harland R.M."/>
            <person name="Taira M."/>
            <person name="Rokhsar D.S."/>
        </authorList>
    </citation>
    <scope>NUCLEOTIDE SEQUENCE [LARGE SCALE GENOMIC DNA]</scope>
    <source>
        <strain evidence="2">J</strain>
    </source>
</reference>
<sequence length="124" mass="14169">MTCGHMKVSKSFTSTVTGKTFESKGYVNCNTPLVIHLITCLKCSKQYVGCTTAERSNVTKHFTQCNCGDIAYFSVQGIEKVRLGIRGGDPMRIFAKREVFWIFHLRTRLPLGLNYEFESIFKYH</sequence>
<accession>A0A974C3P6</accession>
<gene>
    <name evidence="1" type="ORF">XELAEV_18042246mg</name>
</gene>
<proteinExistence type="predicted"/>
<dbReference type="EMBL" id="CM004481">
    <property type="protein sequence ID" value="OCT65992.1"/>
    <property type="molecule type" value="Genomic_DNA"/>
</dbReference>
<protein>
    <submittedName>
        <fullName evidence="1">Uncharacterized protein</fullName>
    </submittedName>
</protein>
<organism evidence="1 2">
    <name type="scientific">Xenopus laevis</name>
    <name type="common">African clawed frog</name>
    <dbReference type="NCBI Taxonomy" id="8355"/>
    <lineage>
        <taxon>Eukaryota</taxon>
        <taxon>Metazoa</taxon>
        <taxon>Chordata</taxon>
        <taxon>Craniata</taxon>
        <taxon>Vertebrata</taxon>
        <taxon>Euteleostomi</taxon>
        <taxon>Amphibia</taxon>
        <taxon>Batrachia</taxon>
        <taxon>Anura</taxon>
        <taxon>Pipoidea</taxon>
        <taxon>Pipidae</taxon>
        <taxon>Xenopodinae</taxon>
        <taxon>Xenopus</taxon>
        <taxon>Xenopus</taxon>
    </lineage>
</organism>
<dbReference type="Proteomes" id="UP000694892">
    <property type="component" value="Chromosome 8S"/>
</dbReference>
<dbReference type="AlphaFoldDB" id="A0A974C3P6"/>
<name>A0A974C3P6_XENLA</name>